<dbReference type="PANTHER" id="PTHR37984:SF5">
    <property type="entry name" value="PROTEIN NYNRIN-LIKE"/>
    <property type="match status" value="1"/>
</dbReference>
<evidence type="ECO:0000313" key="5">
    <source>
        <dbReference type="EMBL" id="CAF0901685.1"/>
    </source>
</evidence>
<dbReference type="InterPro" id="IPR043502">
    <property type="entry name" value="DNA/RNA_pol_sf"/>
</dbReference>
<keyword evidence="2" id="KW-0175">Coiled coil</keyword>
<keyword evidence="6" id="KW-1185">Reference proteome</keyword>
<name>A0A813ZRP0_9BILA</name>
<dbReference type="Gene3D" id="3.30.70.270">
    <property type="match status" value="1"/>
</dbReference>
<dbReference type="InterPro" id="IPR023780">
    <property type="entry name" value="Chromo_domain"/>
</dbReference>
<dbReference type="Gene3D" id="2.40.50.40">
    <property type="match status" value="1"/>
</dbReference>
<dbReference type="GO" id="GO:0003824">
    <property type="term" value="F:catalytic activity"/>
    <property type="evidence" value="ECO:0007669"/>
    <property type="project" value="UniProtKB-KW"/>
</dbReference>
<evidence type="ECO:0000256" key="1">
    <source>
        <dbReference type="ARBA" id="ARBA00023268"/>
    </source>
</evidence>
<dbReference type="InterPro" id="IPR000477">
    <property type="entry name" value="RT_dom"/>
</dbReference>
<evidence type="ECO:0000259" key="4">
    <source>
        <dbReference type="PROSITE" id="PS50013"/>
    </source>
</evidence>
<dbReference type="Pfam" id="PF00078">
    <property type="entry name" value="RVT_1"/>
    <property type="match status" value="1"/>
</dbReference>
<dbReference type="InterPro" id="IPR000953">
    <property type="entry name" value="Chromo/chromo_shadow_dom"/>
</dbReference>
<feature type="compositionally biased region" description="Polar residues" evidence="3">
    <location>
        <begin position="717"/>
        <end position="726"/>
    </location>
</feature>
<keyword evidence="1" id="KW-0511">Multifunctional enzyme</keyword>
<comment type="caution">
    <text evidence="5">The sequence shown here is derived from an EMBL/GenBank/DDBJ whole genome shotgun (WGS) entry which is preliminary data.</text>
</comment>
<reference evidence="5" key="1">
    <citation type="submission" date="2021-02" db="EMBL/GenBank/DDBJ databases">
        <authorList>
            <person name="Nowell W R."/>
        </authorList>
    </citation>
    <scope>NUCLEOTIDE SEQUENCE</scope>
    <source>
        <strain evidence="5">Ploen Becks lab</strain>
    </source>
</reference>
<sequence>MSKQLVTQNRSQNTLFDIIPIGKTVYLKCEGLLNKLEPRYKGPYKVIEFTKRVKVKNALDESLPESFPRHKLKVIEDDKTLPEESAEIEKILKHKEKDNEKFYLVKWKNFPASECSWVPERVKSQPSKTIMKNYLASFNSSFGTKSTTRKLFMLGKIEHQVYGTGYHCLMKKHTLTTSMKFLREKYESLRTENIKICKASPIECEGEYYSFARNPLPTECSLQDSIIIWDATLYHECPLYKINQEVFTIQENSDDFVSNNGKALKATETVNLCGLQLLKTLEGLFVSIKVNNQVSNITLGGANKEELRELLLAESDFKTVKDVEEKNELLIRECQDFKNILNIFSRLEDKYLTHVLSNGSKITLYSTMGTIYKVNCKPIKEIEKPFRTRITLYVSKNNQLNSLTKILAEQQLNQQVENVKALVDEFTKLNYENFDTYTTINSYPHILSIEGVSRNKSELENQIKNELGKVAANDFNDLTPSNVFCHKIELINPNINPVKQKIRPVPFNLREKSKAYLDEQIASKLIEPSNSPWSSPIHIVGKKDGGIRITQDYRLLNQLTVKDAYFLPVIDHLFSKLSKSRYFTKLDCFCGFYQIRLDPKSKSLTAFSCESGHFQFCVMPMGLTNATAPFQRNGTIKSRKVTIIWNDEAKKSLKILREALCGENVLIIPVFTKDFILITDASDYGYGFILCQEYNSELKPVAYFSKQMNTAQQSPYFEENSGSYSRFSEKKLQDSDSNL</sequence>
<feature type="compositionally biased region" description="Basic and acidic residues" evidence="3">
    <location>
        <begin position="727"/>
        <end position="739"/>
    </location>
</feature>
<evidence type="ECO:0000256" key="2">
    <source>
        <dbReference type="SAM" id="Coils"/>
    </source>
</evidence>
<dbReference type="PROSITE" id="PS50013">
    <property type="entry name" value="CHROMO_2"/>
    <property type="match status" value="1"/>
</dbReference>
<dbReference type="PANTHER" id="PTHR37984">
    <property type="entry name" value="PROTEIN CBG26694"/>
    <property type="match status" value="1"/>
</dbReference>
<dbReference type="SUPFAM" id="SSF54160">
    <property type="entry name" value="Chromo domain-like"/>
    <property type="match status" value="1"/>
</dbReference>
<protein>
    <recommendedName>
        <fullName evidence="4">Chromo domain-containing protein</fullName>
    </recommendedName>
</protein>
<organism evidence="5 6">
    <name type="scientific">Brachionus calyciflorus</name>
    <dbReference type="NCBI Taxonomy" id="104777"/>
    <lineage>
        <taxon>Eukaryota</taxon>
        <taxon>Metazoa</taxon>
        <taxon>Spiralia</taxon>
        <taxon>Gnathifera</taxon>
        <taxon>Rotifera</taxon>
        <taxon>Eurotatoria</taxon>
        <taxon>Monogononta</taxon>
        <taxon>Pseudotrocha</taxon>
        <taxon>Ploima</taxon>
        <taxon>Brachionidae</taxon>
        <taxon>Brachionus</taxon>
    </lineage>
</organism>
<dbReference type="Pfam" id="PF00385">
    <property type="entry name" value="Chromo"/>
    <property type="match status" value="1"/>
</dbReference>
<feature type="region of interest" description="Disordered" evidence="3">
    <location>
        <begin position="717"/>
        <end position="739"/>
    </location>
</feature>
<feature type="domain" description="Chromo" evidence="4">
    <location>
        <begin position="86"/>
        <end position="134"/>
    </location>
</feature>
<dbReference type="CDD" id="cd00024">
    <property type="entry name" value="CD_CSD"/>
    <property type="match status" value="1"/>
</dbReference>
<dbReference type="Pfam" id="PF17919">
    <property type="entry name" value="RT_RNaseH_2"/>
    <property type="match status" value="1"/>
</dbReference>
<dbReference type="AlphaFoldDB" id="A0A813ZRP0"/>
<dbReference type="InterPro" id="IPR043128">
    <property type="entry name" value="Rev_trsase/Diguanyl_cyclase"/>
</dbReference>
<dbReference type="SMART" id="SM00298">
    <property type="entry name" value="CHROMO"/>
    <property type="match status" value="1"/>
</dbReference>
<dbReference type="Gene3D" id="3.10.20.370">
    <property type="match status" value="1"/>
</dbReference>
<feature type="coiled-coil region" evidence="2">
    <location>
        <begin position="409"/>
        <end position="469"/>
    </location>
</feature>
<proteinExistence type="predicted"/>
<dbReference type="CDD" id="cd01647">
    <property type="entry name" value="RT_LTR"/>
    <property type="match status" value="1"/>
</dbReference>
<evidence type="ECO:0000313" key="6">
    <source>
        <dbReference type="Proteomes" id="UP000663879"/>
    </source>
</evidence>
<dbReference type="InterPro" id="IPR050951">
    <property type="entry name" value="Retrovirus_Pol_polyprotein"/>
</dbReference>
<dbReference type="OrthoDB" id="6932368at2759"/>
<dbReference type="EMBL" id="CAJNOC010001937">
    <property type="protein sequence ID" value="CAF0901685.1"/>
    <property type="molecule type" value="Genomic_DNA"/>
</dbReference>
<dbReference type="InterPro" id="IPR016197">
    <property type="entry name" value="Chromo-like_dom_sf"/>
</dbReference>
<evidence type="ECO:0000256" key="3">
    <source>
        <dbReference type="SAM" id="MobiDB-lite"/>
    </source>
</evidence>
<dbReference type="SUPFAM" id="SSF56672">
    <property type="entry name" value="DNA/RNA polymerases"/>
    <property type="match status" value="1"/>
</dbReference>
<dbReference type="Gene3D" id="3.10.10.10">
    <property type="entry name" value="HIV Type 1 Reverse Transcriptase, subunit A, domain 1"/>
    <property type="match status" value="1"/>
</dbReference>
<gene>
    <name evidence="5" type="ORF">OXX778_LOCUS11431</name>
</gene>
<accession>A0A813ZRP0</accession>
<dbReference type="InterPro" id="IPR041577">
    <property type="entry name" value="RT_RNaseH_2"/>
</dbReference>
<dbReference type="Proteomes" id="UP000663879">
    <property type="component" value="Unassembled WGS sequence"/>
</dbReference>